<evidence type="ECO:0000256" key="3">
    <source>
        <dbReference type="ARBA" id="ARBA00022516"/>
    </source>
</evidence>
<gene>
    <name evidence="15" type="ORF">DFO73_102136</name>
</gene>
<accession>A0A2V3A353</accession>
<sequence length="417" mass="48402">MALLEILTGNLVERKMALTVWNIIMVILLVLFLWMYIDFTLGRKNHLKKLERTSCPIRQSDMEMFTDGPALFKDLFSEIRKAKKHIHILFYIVKEDKISQEFLSILKGKAQEGVEVRLLLDWAGSFSVKRKTVKDLKSSGIKFSFAHVPKPPFLFYSIQARNHRKITVIDGKVGYSGGFNIGKEYINKDPKLTPWRDYHLKFQGEGVHDLQREFLVDWYKATKTDLLANSIYFPELHTGKYKHQLAAYKGAFLEETFSSIIRNAKKSITIGTPYFIPSKRLLQDLSHALERGITVKILVPCITDHVLVKEASYLYLRKLLKQGAYVYEYLNGFYHAKAIIIDDETSDVGTANFDKRSLFLNYEINCFIYDKKFIQKVQAVLDKDIQNAKRLTLKELNRPDPFRTFKEMLARTVASFL</sequence>
<feature type="transmembrane region" description="Helical" evidence="13">
    <location>
        <begin position="20"/>
        <end position="39"/>
    </location>
</feature>
<evidence type="ECO:0000256" key="6">
    <source>
        <dbReference type="ARBA" id="ARBA00022737"/>
    </source>
</evidence>
<dbReference type="Proteomes" id="UP000247150">
    <property type="component" value="Unassembled WGS sequence"/>
</dbReference>
<comment type="caution">
    <text evidence="15">The sequence shown here is derived from an EMBL/GenBank/DDBJ whole genome shotgun (WGS) entry which is preliminary data.</text>
</comment>
<evidence type="ECO:0000256" key="10">
    <source>
        <dbReference type="ARBA" id="ARBA00023209"/>
    </source>
</evidence>
<keyword evidence="10" id="KW-0594">Phospholipid biosynthesis</keyword>
<dbReference type="AlphaFoldDB" id="A0A2V3A353"/>
<evidence type="ECO:0000256" key="5">
    <source>
        <dbReference type="ARBA" id="ARBA00022692"/>
    </source>
</evidence>
<dbReference type="EMBL" id="QGTW01000002">
    <property type="protein sequence ID" value="PWW31141.1"/>
    <property type="molecule type" value="Genomic_DNA"/>
</dbReference>
<dbReference type="CDD" id="cd09112">
    <property type="entry name" value="PLDc_CLS_2"/>
    <property type="match status" value="1"/>
</dbReference>
<keyword evidence="6" id="KW-0677">Repeat</keyword>
<dbReference type="SMART" id="SM00155">
    <property type="entry name" value="PLDc"/>
    <property type="match status" value="2"/>
</dbReference>
<keyword evidence="11" id="KW-1208">Phospholipid metabolism</keyword>
<protein>
    <recommendedName>
        <fullName evidence="12">Cardiolipin synthase</fullName>
        <ecNumber evidence="12">2.7.8.-</ecNumber>
    </recommendedName>
</protein>
<dbReference type="GO" id="GO:0008808">
    <property type="term" value="F:cardiolipin synthase activity"/>
    <property type="evidence" value="ECO:0007669"/>
    <property type="project" value="UniProtKB-UniRule"/>
</dbReference>
<feature type="domain" description="PLD phosphodiesterase" evidence="14">
    <location>
        <begin position="158"/>
        <end position="185"/>
    </location>
</feature>
<dbReference type="GO" id="GO:0005886">
    <property type="term" value="C:plasma membrane"/>
    <property type="evidence" value="ECO:0007669"/>
    <property type="project" value="UniProtKB-SubCell"/>
</dbReference>
<evidence type="ECO:0000259" key="14">
    <source>
        <dbReference type="PROSITE" id="PS50035"/>
    </source>
</evidence>
<dbReference type="PANTHER" id="PTHR21248">
    <property type="entry name" value="CARDIOLIPIN SYNTHASE"/>
    <property type="match status" value="1"/>
</dbReference>
<evidence type="ECO:0000256" key="7">
    <source>
        <dbReference type="ARBA" id="ARBA00022989"/>
    </source>
</evidence>
<evidence type="ECO:0000256" key="1">
    <source>
        <dbReference type="ARBA" id="ARBA00004236"/>
    </source>
</evidence>
<dbReference type="InterPro" id="IPR025202">
    <property type="entry name" value="PLD-like_dom"/>
</dbReference>
<evidence type="ECO:0000313" key="16">
    <source>
        <dbReference type="Proteomes" id="UP000247150"/>
    </source>
</evidence>
<evidence type="ECO:0000256" key="13">
    <source>
        <dbReference type="SAM" id="Phobius"/>
    </source>
</evidence>
<keyword evidence="7 13" id="KW-1133">Transmembrane helix</keyword>
<dbReference type="Pfam" id="PF13091">
    <property type="entry name" value="PLDc_2"/>
    <property type="match status" value="2"/>
</dbReference>
<dbReference type="InterPro" id="IPR022924">
    <property type="entry name" value="Cardiolipin_synthase"/>
</dbReference>
<reference evidence="15 16" key="1">
    <citation type="submission" date="2018-05" db="EMBL/GenBank/DDBJ databases">
        <title>Freshwater and sediment microbial communities from various areas in North America, analyzing microbe dynamics in response to fracking.</title>
        <authorList>
            <person name="Lamendella R."/>
        </authorList>
    </citation>
    <scope>NUCLEOTIDE SEQUENCE [LARGE SCALE GENOMIC DNA]</scope>
    <source>
        <strain evidence="15 16">15_TX</strain>
    </source>
</reference>
<evidence type="ECO:0000256" key="8">
    <source>
        <dbReference type="ARBA" id="ARBA00023098"/>
    </source>
</evidence>
<name>A0A2V3A353_9BACI</name>
<keyword evidence="8" id="KW-0443">Lipid metabolism</keyword>
<dbReference type="EC" id="2.7.8.-" evidence="12"/>
<evidence type="ECO:0000256" key="9">
    <source>
        <dbReference type="ARBA" id="ARBA00023136"/>
    </source>
</evidence>
<comment type="subcellular location">
    <subcellularLocation>
        <location evidence="1">Cell membrane</location>
    </subcellularLocation>
</comment>
<dbReference type="PROSITE" id="PS50035">
    <property type="entry name" value="PLD"/>
    <property type="match status" value="2"/>
</dbReference>
<proteinExistence type="predicted"/>
<dbReference type="GO" id="GO:0032049">
    <property type="term" value="P:cardiolipin biosynthetic process"/>
    <property type="evidence" value="ECO:0007669"/>
    <property type="project" value="UniProtKB-UniRule"/>
</dbReference>
<keyword evidence="3" id="KW-0444">Lipid biosynthesis</keyword>
<dbReference type="SUPFAM" id="SSF56024">
    <property type="entry name" value="Phospholipase D/nuclease"/>
    <property type="match status" value="2"/>
</dbReference>
<feature type="domain" description="PLD phosphodiesterase" evidence="14">
    <location>
        <begin position="330"/>
        <end position="357"/>
    </location>
</feature>
<evidence type="ECO:0000256" key="12">
    <source>
        <dbReference type="NCBIfam" id="TIGR04265"/>
    </source>
</evidence>
<organism evidence="15 16">
    <name type="scientific">Cytobacillus oceanisediminis</name>
    <dbReference type="NCBI Taxonomy" id="665099"/>
    <lineage>
        <taxon>Bacteria</taxon>
        <taxon>Bacillati</taxon>
        <taxon>Bacillota</taxon>
        <taxon>Bacilli</taxon>
        <taxon>Bacillales</taxon>
        <taxon>Bacillaceae</taxon>
        <taxon>Cytobacillus</taxon>
    </lineage>
</organism>
<dbReference type="FunFam" id="3.30.870.10:FF:000014">
    <property type="entry name" value="Cardiolipin synthase"/>
    <property type="match status" value="1"/>
</dbReference>
<keyword evidence="5 13" id="KW-0812">Transmembrane</keyword>
<evidence type="ECO:0000313" key="15">
    <source>
        <dbReference type="EMBL" id="PWW31141.1"/>
    </source>
</evidence>
<dbReference type="Gene3D" id="3.30.870.10">
    <property type="entry name" value="Endonuclease Chain A"/>
    <property type="match status" value="2"/>
</dbReference>
<keyword evidence="9 13" id="KW-0472">Membrane</keyword>
<dbReference type="PIRSF" id="PIRSF000850">
    <property type="entry name" value="Phospholipase_D_PSS"/>
    <property type="match status" value="1"/>
</dbReference>
<dbReference type="CDD" id="cd09110">
    <property type="entry name" value="PLDc_CLS_1"/>
    <property type="match status" value="1"/>
</dbReference>
<keyword evidence="4" id="KW-0808">Transferase</keyword>
<dbReference type="PANTHER" id="PTHR21248:SF7">
    <property type="entry name" value="MINOR CARDIOLIPIN SYNTHASE CLSB"/>
    <property type="match status" value="1"/>
</dbReference>
<dbReference type="InterPro" id="IPR001736">
    <property type="entry name" value="PLipase_D/transphosphatidylase"/>
</dbReference>
<evidence type="ECO:0000256" key="2">
    <source>
        <dbReference type="ARBA" id="ARBA00022475"/>
    </source>
</evidence>
<dbReference type="NCBIfam" id="TIGR04265">
    <property type="entry name" value="bac_cardiolipin"/>
    <property type="match status" value="1"/>
</dbReference>
<keyword evidence="2" id="KW-1003">Cell membrane</keyword>
<evidence type="ECO:0000256" key="11">
    <source>
        <dbReference type="ARBA" id="ARBA00023264"/>
    </source>
</evidence>
<evidence type="ECO:0000256" key="4">
    <source>
        <dbReference type="ARBA" id="ARBA00022679"/>
    </source>
</evidence>